<name>A0AB39R4M1_9ACTN</name>
<proteinExistence type="predicted"/>
<gene>
    <name evidence="1" type="ORF">AB5J52_48150</name>
</gene>
<dbReference type="RefSeq" id="WP_369228433.1">
    <property type="nucleotide sequence ID" value="NZ_CP163442.1"/>
</dbReference>
<dbReference type="EMBL" id="CP163442">
    <property type="protein sequence ID" value="XDQ49907.1"/>
    <property type="molecule type" value="Genomic_DNA"/>
</dbReference>
<organism evidence="1">
    <name type="scientific">Streptomyces sp. R39</name>
    <dbReference type="NCBI Taxonomy" id="3238631"/>
    <lineage>
        <taxon>Bacteria</taxon>
        <taxon>Bacillati</taxon>
        <taxon>Actinomycetota</taxon>
        <taxon>Actinomycetes</taxon>
        <taxon>Kitasatosporales</taxon>
        <taxon>Streptomycetaceae</taxon>
        <taxon>Streptomyces</taxon>
    </lineage>
</organism>
<sequence length="130" mass="14423">MIPAVTVRASLQYRIALRFSVAFQQRADCTWEPVGIRCAQNHRLSSVKAVQPHITPAAAAVLEEHRAAIDGLLAIARERRAAYALAEVHRRRAATAEAQRRTGEAEEEFARYGISEDRAAEVLEQIYGPS</sequence>
<geneLocation type="plasmid" evidence="1">
    <name>unnamed1</name>
</geneLocation>
<dbReference type="AlphaFoldDB" id="A0AB39R4M1"/>
<reference evidence="1" key="1">
    <citation type="submission" date="2024-07" db="EMBL/GenBank/DDBJ databases">
        <authorList>
            <person name="Yu S.T."/>
        </authorList>
    </citation>
    <scope>NUCLEOTIDE SEQUENCE</scope>
    <source>
        <strain evidence="1">R39</strain>
        <plasmid evidence="1">unnamed1</plasmid>
    </source>
</reference>
<evidence type="ECO:0000313" key="1">
    <source>
        <dbReference type="EMBL" id="XDQ49907.1"/>
    </source>
</evidence>
<accession>A0AB39R4M1</accession>
<protein>
    <submittedName>
        <fullName evidence="1">Uncharacterized protein</fullName>
    </submittedName>
</protein>
<keyword evidence="1" id="KW-0614">Plasmid</keyword>